<dbReference type="InterPro" id="IPR043130">
    <property type="entry name" value="CDP-OH_PTrfase_TM_dom"/>
</dbReference>
<proteinExistence type="inferred from homology"/>
<protein>
    <recommendedName>
        <fullName evidence="11">CDP-diacylglycerol--glycerol-3-phosphate 3-phosphatidyltransferase</fullName>
        <ecNumber evidence="11">2.7.8.5</ecNumber>
    </recommendedName>
</protein>
<dbReference type="GO" id="GO:0016020">
    <property type="term" value="C:membrane"/>
    <property type="evidence" value="ECO:0007669"/>
    <property type="project" value="UniProtKB-SubCell"/>
</dbReference>
<dbReference type="GO" id="GO:0008444">
    <property type="term" value="F:CDP-diacylglycerol-glycerol-3-phosphate 3-phosphatidyltransferase activity"/>
    <property type="evidence" value="ECO:0007669"/>
    <property type="project" value="UniProtKB-UniRule"/>
</dbReference>
<comment type="subcellular location">
    <subcellularLocation>
        <location evidence="1">Membrane</location>
        <topology evidence="1">Multi-pass membrane protein</topology>
    </subcellularLocation>
</comment>
<feature type="transmembrane region" description="Helical" evidence="14">
    <location>
        <begin position="226"/>
        <end position="247"/>
    </location>
</feature>
<dbReference type="EMBL" id="FQVU01000003">
    <property type="protein sequence ID" value="SHG77598.1"/>
    <property type="molecule type" value="Genomic_DNA"/>
</dbReference>
<evidence type="ECO:0000256" key="11">
    <source>
        <dbReference type="NCBIfam" id="TIGR00560"/>
    </source>
</evidence>
<keyword evidence="10" id="KW-1208">Phospholipid metabolism</keyword>
<dbReference type="PANTHER" id="PTHR14269:SF52">
    <property type="entry name" value="PHOSPHATIDYLGLYCEROPHOSPHATE SYNTHASE-RELATED"/>
    <property type="match status" value="1"/>
</dbReference>
<dbReference type="NCBIfam" id="TIGR00560">
    <property type="entry name" value="pgsA"/>
    <property type="match status" value="1"/>
</dbReference>
<keyword evidence="3" id="KW-0444">Lipid biosynthesis</keyword>
<evidence type="ECO:0000256" key="10">
    <source>
        <dbReference type="ARBA" id="ARBA00023264"/>
    </source>
</evidence>
<dbReference type="Proteomes" id="UP000186132">
    <property type="component" value="Unassembled WGS sequence"/>
</dbReference>
<keyword evidence="16" id="KW-1185">Reference proteome</keyword>
<accession>A0A1M5MJY7</accession>
<evidence type="ECO:0000313" key="16">
    <source>
        <dbReference type="Proteomes" id="UP000186132"/>
    </source>
</evidence>
<keyword evidence="7" id="KW-0443">Lipid metabolism</keyword>
<evidence type="ECO:0000256" key="6">
    <source>
        <dbReference type="ARBA" id="ARBA00022989"/>
    </source>
</evidence>
<dbReference type="UniPathway" id="UPA00085"/>
<feature type="region of interest" description="Disordered" evidence="13">
    <location>
        <begin position="1"/>
        <end position="52"/>
    </location>
</feature>
<evidence type="ECO:0000256" key="5">
    <source>
        <dbReference type="ARBA" id="ARBA00022692"/>
    </source>
</evidence>
<evidence type="ECO:0000256" key="7">
    <source>
        <dbReference type="ARBA" id="ARBA00023098"/>
    </source>
</evidence>
<evidence type="ECO:0000256" key="9">
    <source>
        <dbReference type="ARBA" id="ARBA00023209"/>
    </source>
</evidence>
<evidence type="ECO:0000256" key="1">
    <source>
        <dbReference type="ARBA" id="ARBA00004141"/>
    </source>
</evidence>
<evidence type="ECO:0000256" key="3">
    <source>
        <dbReference type="ARBA" id="ARBA00022516"/>
    </source>
</evidence>
<keyword evidence="4 12" id="KW-0808">Transferase</keyword>
<sequence>MTPDEPSAGTPIVRTPAAPVPPPQLATPSAGLGPPVGHGAPGSSTPAARAAAARAAAANSLPRLTDDPIGDPPDRVSTWNVANALTMFRLALVPVFVWTLFADGGHDTTWRVIAWAVFALACVTDTVDGDIARKRGLVTEFGKLADPIADKALVGAALIGLSALAELPWWVTVVVLVREVGVTLLRFWVIRHGVIPASRGGKLKTLLQNVAIGLFVLPSWSWLHDVAWVVMAAAIVVAVVTGVDYVARAVRLRRESRLSAGR</sequence>
<dbReference type="STRING" id="1206085.SAMN05443575_2747"/>
<dbReference type="EC" id="2.7.8.5" evidence="11"/>
<dbReference type="InterPro" id="IPR050324">
    <property type="entry name" value="CDP-alcohol_PTase-I"/>
</dbReference>
<name>A0A1M5MJY7_9ACTN</name>
<keyword evidence="6 14" id="KW-1133">Transmembrane helix</keyword>
<dbReference type="AlphaFoldDB" id="A0A1M5MJY7"/>
<feature type="transmembrane region" description="Helical" evidence="14">
    <location>
        <begin position="81"/>
        <end position="102"/>
    </location>
</feature>
<reference evidence="15 16" key="1">
    <citation type="submission" date="2016-11" db="EMBL/GenBank/DDBJ databases">
        <authorList>
            <person name="Jaros S."/>
            <person name="Januszkiewicz K."/>
            <person name="Wedrychowicz H."/>
        </authorList>
    </citation>
    <scope>NUCLEOTIDE SEQUENCE [LARGE SCALE GENOMIC DNA]</scope>
    <source>
        <strain evidence="15 16">DSM 45627</strain>
    </source>
</reference>
<organism evidence="15 16">
    <name type="scientific">Jatrophihabitans endophyticus</name>
    <dbReference type="NCBI Taxonomy" id="1206085"/>
    <lineage>
        <taxon>Bacteria</taxon>
        <taxon>Bacillati</taxon>
        <taxon>Actinomycetota</taxon>
        <taxon>Actinomycetes</taxon>
        <taxon>Jatrophihabitantales</taxon>
        <taxon>Jatrophihabitantaceae</taxon>
        <taxon>Jatrophihabitans</taxon>
    </lineage>
</organism>
<dbReference type="PROSITE" id="PS00379">
    <property type="entry name" value="CDP_ALCOHOL_P_TRANSF"/>
    <property type="match status" value="1"/>
</dbReference>
<dbReference type="PANTHER" id="PTHR14269">
    <property type="entry name" value="CDP-DIACYLGLYCEROL--GLYCEROL-3-PHOSPHATE 3-PHOSPHATIDYLTRANSFERASE-RELATED"/>
    <property type="match status" value="1"/>
</dbReference>
<comment type="similarity">
    <text evidence="2 12">Belongs to the CDP-alcohol phosphatidyltransferase class-I family.</text>
</comment>
<evidence type="ECO:0000256" key="12">
    <source>
        <dbReference type="RuleBase" id="RU003750"/>
    </source>
</evidence>
<keyword evidence="8 14" id="KW-0472">Membrane</keyword>
<keyword evidence="9" id="KW-0594">Phospholipid biosynthesis</keyword>
<evidence type="ECO:0000256" key="13">
    <source>
        <dbReference type="SAM" id="MobiDB-lite"/>
    </source>
</evidence>
<evidence type="ECO:0000256" key="4">
    <source>
        <dbReference type="ARBA" id="ARBA00022679"/>
    </source>
</evidence>
<evidence type="ECO:0000256" key="8">
    <source>
        <dbReference type="ARBA" id="ARBA00023136"/>
    </source>
</evidence>
<dbReference type="GO" id="GO:0046474">
    <property type="term" value="P:glycerophospholipid biosynthetic process"/>
    <property type="evidence" value="ECO:0007669"/>
    <property type="project" value="TreeGrafter"/>
</dbReference>
<evidence type="ECO:0000256" key="2">
    <source>
        <dbReference type="ARBA" id="ARBA00010441"/>
    </source>
</evidence>
<dbReference type="Pfam" id="PF01066">
    <property type="entry name" value="CDP-OH_P_transf"/>
    <property type="match status" value="1"/>
</dbReference>
<dbReference type="InterPro" id="IPR004570">
    <property type="entry name" value="Phosphatidylglycerol_P_synth"/>
</dbReference>
<feature type="transmembrane region" description="Helical" evidence="14">
    <location>
        <begin position="201"/>
        <end position="220"/>
    </location>
</feature>
<gene>
    <name evidence="15" type="ORF">SAMN05443575_2747</name>
</gene>
<evidence type="ECO:0000256" key="14">
    <source>
        <dbReference type="SAM" id="Phobius"/>
    </source>
</evidence>
<dbReference type="InterPro" id="IPR000462">
    <property type="entry name" value="CDP-OH_P_trans"/>
</dbReference>
<dbReference type="Gene3D" id="1.20.120.1760">
    <property type="match status" value="1"/>
</dbReference>
<dbReference type="InterPro" id="IPR048254">
    <property type="entry name" value="CDP_ALCOHOL_P_TRANSF_CS"/>
</dbReference>
<evidence type="ECO:0000313" key="15">
    <source>
        <dbReference type="EMBL" id="SHG77598.1"/>
    </source>
</evidence>
<keyword evidence="5 14" id="KW-0812">Transmembrane</keyword>